<dbReference type="EMBL" id="CAFBMN010000048">
    <property type="protein sequence ID" value="CAB4906679.1"/>
    <property type="molecule type" value="Genomic_DNA"/>
</dbReference>
<sequence>MTSPARTFSALNKLGASTTPVAAPAISNSSSDNKPGCSAVSPPIKAVFALAQPEAIPLTMSAMRSGTTLPTAM</sequence>
<dbReference type="AlphaFoldDB" id="A0A6J7GTB9"/>
<organism evidence="1">
    <name type="scientific">freshwater metagenome</name>
    <dbReference type="NCBI Taxonomy" id="449393"/>
    <lineage>
        <taxon>unclassified sequences</taxon>
        <taxon>metagenomes</taxon>
        <taxon>ecological metagenomes</taxon>
    </lineage>
</organism>
<gene>
    <name evidence="1" type="ORF">UFOPK3587_00821</name>
</gene>
<reference evidence="1" key="1">
    <citation type="submission" date="2020-05" db="EMBL/GenBank/DDBJ databases">
        <authorList>
            <person name="Chiriac C."/>
            <person name="Salcher M."/>
            <person name="Ghai R."/>
            <person name="Kavagutti S V."/>
        </authorList>
    </citation>
    <scope>NUCLEOTIDE SEQUENCE</scope>
</reference>
<evidence type="ECO:0000313" key="1">
    <source>
        <dbReference type="EMBL" id="CAB4906679.1"/>
    </source>
</evidence>
<protein>
    <submittedName>
        <fullName evidence="1">Unannotated protein</fullName>
    </submittedName>
</protein>
<accession>A0A6J7GTB9</accession>
<name>A0A6J7GTB9_9ZZZZ</name>
<proteinExistence type="predicted"/>